<protein>
    <submittedName>
        <fullName evidence="2">Steroid delta-isomerase</fullName>
    </submittedName>
</protein>
<evidence type="ECO:0000256" key="1">
    <source>
        <dbReference type="SAM" id="MobiDB-lite"/>
    </source>
</evidence>
<dbReference type="STRING" id="1742358.GCA_001439605_02609"/>
<name>A0A4R1AUP5_9BACI</name>
<dbReference type="InterPro" id="IPR032710">
    <property type="entry name" value="NTF2-like_dom_sf"/>
</dbReference>
<evidence type="ECO:0000313" key="2">
    <source>
        <dbReference type="EMBL" id="TCJ01104.1"/>
    </source>
</evidence>
<dbReference type="EMBL" id="SJTH01000082">
    <property type="protein sequence ID" value="TCJ01104.1"/>
    <property type="molecule type" value="Genomic_DNA"/>
</dbReference>
<organism evidence="2 3">
    <name type="scientific">Cytobacillus praedii</name>
    <dbReference type="NCBI Taxonomy" id="1742358"/>
    <lineage>
        <taxon>Bacteria</taxon>
        <taxon>Bacillati</taxon>
        <taxon>Bacillota</taxon>
        <taxon>Bacilli</taxon>
        <taxon>Bacillales</taxon>
        <taxon>Bacillaceae</taxon>
        <taxon>Cytobacillus</taxon>
    </lineage>
</organism>
<evidence type="ECO:0000313" key="3">
    <source>
        <dbReference type="Proteomes" id="UP000293846"/>
    </source>
</evidence>
<reference evidence="2 3" key="1">
    <citation type="submission" date="2019-03" db="EMBL/GenBank/DDBJ databases">
        <authorList>
            <person name="Jensen L."/>
            <person name="Storgaard J."/>
            <person name="Sulaj E."/>
            <person name="Schramm A."/>
            <person name="Marshall I.P.G."/>
        </authorList>
    </citation>
    <scope>NUCLEOTIDE SEQUENCE [LARGE SCALE GENOMIC DNA]</scope>
    <source>
        <strain evidence="2 3">2017H2G3</strain>
    </source>
</reference>
<dbReference type="AlphaFoldDB" id="A0A4R1AUP5"/>
<comment type="caution">
    <text evidence="2">The sequence shown here is derived from an EMBL/GenBank/DDBJ whole genome shotgun (WGS) entry which is preliminary data.</text>
</comment>
<accession>A0A4R1AUP5</accession>
<gene>
    <name evidence="2" type="ORF">E0Y62_25645</name>
</gene>
<keyword evidence="3" id="KW-1185">Reference proteome</keyword>
<dbReference type="GO" id="GO:0016853">
    <property type="term" value="F:isomerase activity"/>
    <property type="evidence" value="ECO:0007669"/>
    <property type="project" value="UniProtKB-KW"/>
</dbReference>
<dbReference type="SUPFAM" id="SSF54427">
    <property type="entry name" value="NTF2-like"/>
    <property type="match status" value="1"/>
</dbReference>
<feature type="region of interest" description="Disordered" evidence="1">
    <location>
        <begin position="1"/>
        <end position="21"/>
    </location>
</feature>
<dbReference type="Proteomes" id="UP000293846">
    <property type="component" value="Unassembled WGS sequence"/>
</dbReference>
<dbReference type="Gene3D" id="3.10.450.50">
    <property type="match status" value="1"/>
</dbReference>
<sequence>MSLFADEASVEDPVGTPPKIGRKEVRKFYSKSLSGGNKLELLASSWGSYGKAAMITFAVHEQMEVGSLRMDVTDVMTFDSNSNIITMQAY</sequence>
<keyword evidence="2" id="KW-0413">Isomerase</keyword>
<proteinExistence type="predicted"/>